<evidence type="ECO:0000313" key="2">
    <source>
        <dbReference type="Proteomes" id="UP000646776"/>
    </source>
</evidence>
<comment type="caution">
    <text evidence="1">The sequence shown here is derived from an EMBL/GenBank/DDBJ whole genome shotgun (WGS) entry which is preliminary data.</text>
</comment>
<organism evidence="1 2">
    <name type="scientific">Streptomyces phaeofaciens</name>
    <dbReference type="NCBI Taxonomy" id="68254"/>
    <lineage>
        <taxon>Bacteria</taxon>
        <taxon>Bacillati</taxon>
        <taxon>Actinomycetota</taxon>
        <taxon>Actinomycetes</taxon>
        <taxon>Kitasatosporales</taxon>
        <taxon>Streptomycetaceae</taxon>
        <taxon>Streptomyces</taxon>
    </lineage>
</organism>
<reference evidence="1" key="1">
    <citation type="journal article" date="2014" name="Int. J. Syst. Evol. Microbiol.">
        <title>Complete genome sequence of Corynebacterium casei LMG S-19264T (=DSM 44701T), isolated from a smear-ripened cheese.</title>
        <authorList>
            <consortium name="US DOE Joint Genome Institute (JGI-PGF)"/>
            <person name="Walter F."/>
            <person name="Albersmeier A."/>
            <person name="Kalinowski J."/>
            <person name="Ruckert C."/>
        </authorList>
    </citation>
    <scope>NUCLEOTIDE SEQUENCE</scope>
    <source>
        <strain evidence="1">JCM 4125</strain>
    </source>
</reference>
<dbReference type="AlphaFoldDB" id="A0A918H2A4"/>
<dbReference type="RefSeq" id="WP_229870054.1">
    <property type="nucleotide sequence ID" value="NZ_BMSA01000001.1"/>
</dbReference>
<accession>A0A918H2A4</accession>
<dbReference type="Proteomes" id="UP000646776">
    <property type="component" value="Unassembled WGS sequence"/>
</dbReference>
<name>A0A918H2A4_9ACTN</name>
<keyword evidence="2" id="KW-1185">Reference proteome</keyword>
<dbReference type="EMBL" id="BMSA01000001">
    <property type="protein sequence ID" value="GGT31847.1"/>
    <property type="molecule type" value="Genomic_DNA"/>
</dbReference>
<evidence type="ECO:0000313" key="1">
    <source>
        <dbReference type="EMBL" id="GGT31847.1"/>
    </source>
</evidence>
<protein>
    <submittedName>
        <fullName evidence="1">Uncharacterized protein</fullName>
    </submittedName>
</protein>
<gene>
    <name evidence="1" type="ORF">GCM10010226_05000</name>
</gene>
<reference evidence="1" key="2">
    <citation type="submission" date="2020-09" db="EMBL/GenBank/DDBJ databases">
        <authorList>
            <person name="Sun Q."/>
            <person name="Ohkuma M."/>
        </authorList>
    </citation>
    <scope>NUCLEOTIDE SEQUENCE</scope>
    <source>
        <strain evidence="1">JCM 4125</strain>
    </source>
</reference>
<proteinExistence type="predicted"/>
<sequence>MRAEERASGTERLTAIEKRVARADAALRPLAARRVDIGDPDRVEKASQRPDPLDEAEIRAEAESALWALLALYADGDDPVRASVRDLFARHTAFRWAAHPPRNRTADGFRWRLLHLSAVDQGSDPRDELLTLRALCEEARDAGVDIRPALREVAELSGREDRFGMGSLRDILLGTAG</sequence>